<dbReference type="RefSeq" id="XP_022241705.1">
    <property type="nucleotide sequence ID" value="XM_022385997.1"/>
</dbReference>
<gene>
    <name evidence="3" type="primary">LOC111085785</name>
</gene>
<feature type="chain" id="PRO_5045156130" evidence="1">
    <location>
        <begin position="19"/>
        <end position="204"/>
    </location>
</feature>
<feature type="signal peptide" evidence="1">
    <location>
        <begin position="1"/>
        <end position="18"/>
    </location>
</feature>
<dbReference type="Proteomes" id="UP000694941">
    <property type="component" value="Unplaced"/>
</dbReference>
<organism evidence="2 3">
    <name type="scientific">Limulus polyphemus</name>
    <name type="common">Atlantic horseshoe crab</name>
    <dbReference type="NCBI Taxonomy" id="6850"/>
    <lineage>
        <taxon>Eukaryota</taxon>
        <taxon>Metazoa</taxon>
        <taxon>Ecdysozoa</taxon>
        <taxon>Arthropoda</taxon>
        <taxon>Chelicerata</taxon>
        <taxon>Merostomata</taxon>
        <taxon>Xiphosura</taxon>
        <taxon>Limulidae</taxon>
        <taxon>Limulus</taxon>
    </lineage>
</organism>
<evidence type="ECO:0000313" key="3">
    <source>
        <dbReference type="RefSeq" id="XP_022241705.1"/>
    </source>
</evidence>
<dbReference type="GeneID" id="111085785"/>
<proteinExistence type="predicted"/>
<accession>A0ABM1SDK0</accession>
<reference evidence="3" key="1">
    <citation type="submission" date="2025-08" db="UniProtKB">
        <authorList>
            <consortium name="RefSeq"/>
        </authorList>
    </citation>
    <scope>IDENTIFICATION</scope>
    <source>
        <tissue evidence="3">Muscle</tissue>
    </source>
</reference>
<keyword evidence="1" id="KW-0732">Signal</keyword>
<evidence type="ECO:0000256" key="1">
    <source>
        <dbReference type="SAM" id="SignalP"/>
    </source>
</evidence>
<keyword evidence="2" id="KW-1185">Reference proteome</keyword>
<sequence length="204" mass="21615">MKTIVIAACVLVVGIAYAVPQTHFYGHYAPQPQQLYGAYATHGAYGQTASGAYPKYGVYGQPASGAYAGRVGYGQPASGAYAGRGGYGQPVARAYAGHGAYGQPASGAYAGHRAVPYGQPQVTVYGQKTPVYGQSNGKAQSYGHERVYTVRDPYNNGHMHVKEMHVKMDRKMNADEAEAALHDIMGSMHGGQGSFKDILSQIGF</sequence>
<name>A0ABM1SDK0_LIMPO</name>
<protein>
    <submittedName>
        <fullName evidence="3">Annexin A7-like</fullName>
    </submittedName>
</protein>
<evidence type="ECO:0000313" key="2">
    <source>
        <dbReference type="Proteomes" id="UP000694941"/>
    </source>
</evidence>